<evidence type="ECO:0000313" key="1">
    <source>
        <dbReference type="EMBL" id="KAK9157280.1"/>
    </source>
</evidence>
<sequence length="134" mass="15106">MDYLYTVIRHRKIRLEICAFWAIFHSSSPRVTPSFVGFLLQYTCHLLTGLPTAIACISSTPRATLSFARSRQQLTRIPAKLHPVHQSSSDKCQKAVSQQRHHESPHPIVARHVTAAVCSTNRTVTRGRGLEAKY</sequence>
<dbReference type="Proteomes" id="UP001419268">
    <property type="component" value="Unassembled WGS sequence"/>
</dbReference>
<protein>
    <submittedName>
        <fullName evidence="1">Uncharacterized protein</fullName>
    </submittedName>
</protein>
<dbReference type="AlphaFoldDB" id="A0AAP0KS82"/>
<reference evidence="1 2" key="1">
    <citation type="submission" date="2024-01" db="EMBL/GenBank/DDBJ databases">
        <title>Genome assemblies of Stephania.</title>
        <authorList>
            <person name="Yang L."/>
        </authorList>
    </citation>
    <scope>NUCLEOTIDE SEQUENCE [LARGE SCALE GENOMIC DNA]</scope>
    <source>
        <strain evidence="1">JXDWG</strain>
        <tissue evidence="1">Leaf</tissue>
    </source>
</reference>
<comment type="caution">
    <text evidence="1">The sequence shown here is derived from an EMBL/GenBank/DDBJ whole genome shotgun (WGS) entry which is preliminary data.</text>
</comment>
<accession>A0AAP0KS82</accession>
<gene>
    <name evidence="1" type="ORF">Scep_003854</name>
</gene>
<name>A0AAP0KS82_9MAGN</name>
<dbReference type="EMBL" id="JBBNAG010000002">
    <property type="protein sequence ID" value="KAK9157280.1"/>
    <property type="molecule type" value="Genomic_DNA"/>
</dbReference>
<evidence type="ECO:0000313" key="2">
    <source>
        <dbReference type="Proteomes" id="UP001419268"/>
    </source>
</evidence>
<proteinExistence type="predicted"/>
<keyword evidence="2" id="KW-1185">Reference proteome</keyword>
<organism evidence="1 2">
    <name type="scientific">Stephania cephalantha</name>
    <dbReference type="NCBI Taxonomy" id="152367"/>
    <lineage>
        <taxon>Eukaryota</taxon>
        <taxon>Viridiplantae</taxon>
        <taxon>Streptophyta</taxon>
        <taxon>Embryophyta</taxon>
        <taxon>Tracheophyta</taxon>
        <taxon>Spermatophyta</taxon>
        <taxon>Magnoliopsida</taxon>
        <taxon>Ranunculales</taxon>
        <taxon>Menispermaceae</taxon>
        <taxon>Menispermoideae</taxon>
        <taxon>Cissampelideae</taxon>
        <taxon>Stephania</taxon>
    </lineage>
</organism>